<dbReference type="InterPro" id="IPR009057">
    <property type="entry name" value="Homeodomain-like_sf"/>
</dbReference>
<dbReference type="Gene3D" id="1.10.10.60">
    <property type="entry name" value="Homeodomain-like"/>
    <property type="match status" value="1"/>
</dbReference>
<evidence type="ECO:0000259" key="2">
    <source>
        <dbReference type="SMART" id="SM00717"/>
    </source>
</evidence>
<proteinExistence type="predicted"/>
<evidence type="ECO:0000256" key="1">
    <source>
        <dbReference type="SAM" id="MobiDB-lite"/>
    </source>
</evidence>
<accession>A0A6P7YBC5</accession>
<dbReference type="SUPFAM" id="SSF48371">
    <property type="entry name" value="ARM repeat"/>
    <property type="match status" value="1"/>
</dbReference>
<dbReference type="Proteomes" id="UP000515156">
    <property type="component" value="Chromosome 5"/>
</dbReference>
<dbReference type="SMART" id="SM00717">
    <property type="entry name" value="SANT"/>
    <property type="match status" value="1"/>
</dbReference>
<dbReference type="InterPro" id="IPR042359">
    <property type="entry name" value="TERB1"/>
</dbReference>
<feature type="domain" description="Myb-like" evidence="2">
    <location>
        <begin position="600"/>
        <end position="651"/>
    </location>
</feature>
<dbReference type="CTD" id="283847"/>
<dbReference type="PANTHER" id="PTHR14014">
    <property type="entry name" value="TELOMERE REPEATS-BINDING BOUQUET FORMATION PROTEIN 1"/>
    <property type="match status" value="1"/>
</dbReference>
<dbReference type="GO" id="GO:0007129">
    <property type="term" value="P:homologous chromosome pairing at meiosis"/>
    <property type="evidence" value="ECO:0007669"/>
    <property type="project" value="TreeGrafter"/>
</dbReference>
<dbReference type="Pfam" id="PF00249">
    <property type="entry name" value="Myb_DNA-binding"/>
    <property type="match status" value="1"/>
</dbReference>
<dbReference type="RefSeq" id="XP_030060345.1">
    <property type="nucleotide sequence ID" value="XM_030204485.1"/>
</dbReference>
<protein>
    <submittedName>
        <fullName evidence="4">Telomere repeats-binding bouquet formation protein 1 isoform X11</fullName>
    </submittedName>
</protein>
<evidence type="ECO:0000313" key="4">
    <source>
        <dbReference type="RefSeq" id="XP_030060345.1"/>
    </source>
</evidence>
<dbReference type="InterPro" id="IPR001005">
    <property type="entry name" value="SANT/Myb"/>
</dbReference>
<gene>
    <name evidence="4" type="primary">TERB1</name>
</gene>
<dbReference type="Gene3D" id="1.25.10.10">
    <property type="entry name" value="Leucine-rich Repeat Variant"/>
    <property type="match status" value="1"/>
</dbReference>
<reference evidence="4" key="1">
    <citation type="submission" date="2025-08" db="UniProtKB">
        <authorList>
            <consortium name="RefSeq"/>
        </authorList>
    </citation>
    <scope>IDENTIFICATION</scope>
</reference>
<name>A0A6P7YBC5_9AMPH</name>
<dbReference type="SUPFAM" id="SSF46689">
    <property type="entry name" value="Homeodomain-like"/>
    <property type="match status" value="1"/>
</dbReference>
<dbReference type="AlphaFoldDB" id="A0A6P7YBC5"/>
<feature type="region of interest" description="Disordered" evidence="1">
    <location>
        <begin position="650"/>
        <end position="670"/>
    </location>
</feature>
<feature type="compositionally biased region" description="Polar residues" evidence="1">
    <location>
        <begin position="654"/>
        <end position="664"/>
    </location>
</feature>
<dbReference type="InterPro" id="IPR011989">
    <property type="entry name" value="ARM-like"/>
</dbReference>
<dbReference type="PANTHER" id="PTHR14014:SF0">
    <property type="entry name" value="TELOMERE REPEATS-BINDING BOUQUET FORMATION PROTEIN 1"/>
    <property type="match status" value="1"/>
</dbReference>
<dbReference type="GeneID" id="115470875"/>
<dbReference type="CDD" id="cd11658">
    <property type="entry name" value="SANT_DMAP1_like"/>
    <property type="match status" value="1"/>
</dbReference>
<dbReference type="InterPro" id="IPR016024">
    <property type="entry name" value="ARM-type_fold"/>
</dbReference>
<dbReference type="GO" id="GO:0070197">
    <property type="term" value="P:meiotic attachment of telomere to nuclear envelope"/>
    <property type="evidence" value="ECO:0007669"/>
    <property type="project" value="InterPro"/>
</dbReference>
<keyword evidence="3" id="KW-1185">Reference proteome</keyword>
<sequence>MYDVCSSNITGNEARRTKAVRLFETMCALQNGNLGNRQKHCEMKTDLNLLLECLKYQMDNPTSQKEALVTICSICQQNSEASDFFRQIGGLMFVNNLAKSSMEGMVKEAALFTLGVLAESNVFCQQTLCTSELFEDIILSLSNEDSSMTLKRMSVYVILVMVSNNKTGQSLARETGCINILLQLFRTLSLSEMNISDENINQCYQLWSSVCSALCACANNPQNDDNQKTCCLVFPYAKDRLQKCTRTEFVRPICSLVGLAVANNSYAQDYFVSVGGLDTMAEILVKLVEDSYGSYSSAKLAVVVTKTLDACIADNPEKLSLRLTEHSSNLNEDTLLDEVQIKERNLGDRWKKAKEILQRIEVLENQLNEGCKGDACVSATIQPNHKILQHVNSANRNGELPKMLHPTTELETGEHSMKERTTCGPVLQASEEIPTYPAPVRRNMKENVLIADPIMLCSDIIDKEIHNILETSTSGTVPDSRCSDIQLTPIRKEGVNYKAVLKNKSNSQQNLQSIILTPMKKVFASTPKIASKRNKDITEKSACSGVHSKNIQTEEIENAHDVKLKTLNEKHIYSCNEHKSYDVPSSSVCIREFIKKKRRIRKEFTKEEINYLEDGVKKLGHHWNSILWSYPFQEGRTNVDLARKYQKLQRNENKNQTLRGSSVKNLDPED</sequence>
<organism evidence="3 4">
    <name type="scientific">Microcaecilia unicolor</name>
    <dbReference type="NCBI Taxonomy" id="1415580"/>
    <lineage>
        <taxon>Eukaryota</taxon>
        <taxon>Metazoa</taxon>
        <taxon>Chordata</taxon>
        <taxon>Craniata</taxon>
        <taxon>Vertebrata</taxon>
        <taxon>Euteleostomi</taxon>
        <taxon>Amphibia</taxon>
        <taxon>Gymnophiona</taxon>
        <taxon>Siphonopidae</taxon>
        <taxon>Microcaecilia</taxon>
    </lineage>
</organism>
<evidence type="ECO:0000313" key="3">
    <source>
        <dbReference type="Proteomes" id="UP000515156"/>
    </source>
</evidence>